<comment type="similarity">
    <text evidence="1 3">Belongs to the short-chain dehydrogenases/reductases (SDR) family.</text>
</comment>
<dbReference type="OrthoDB" id="417891at2759"/>
<keyword evidence="5" id="KW-1185">Reference proteome</keyword>
<evidence type="ECO:0000256" key="1">
    <source>
        <dbReference type="ARBA" id="ARBA00006484"/>
    </source>
</evidence>
<proteinExistence type="inferred from homology"/>
<dbReference type="STRING" id="1344416.A0A139AJY9"/>
<evidence type="ECO:0000313" key="5">
    <source>
        <dbReference type="Proteomes" id="UP000070544"/>
    </source>
</evidence>
<dbReference type="Pfam" id="PF00106">
    <property type="entry name" value="adh_short"/>
    <property type="match status" value="1"/>
</dbReference>
<dbReference type="Pfam" id="PF13561">
    <property type="entry name" value="adh_short_C2"/>
    <property type="match status" value="1"/>
</dbReference>
<accession>A0A139AJY9</accession>
<dbReference type="PANTHER" id="PTHR43669:SF3">
    <property type="entry name" value="ALCOHOL DEHYDROGENASE, PUTATIVE (AFU_ORTHOLOGUE AFUA_3G03445)-RELATED"/>
    <property type="match status" value="1"/>
</dbReference>
<dbReference type="PANTHER" id="PTHR43669">
    <property type="entry name" value="5-KETO-D-GLUCONATE 5-REDUCTASE"/>
    <property type="match status" value="1"/>
</dbReference>
<dbReference type="CDD" id="cd05233">
    <property type="entry name" value="SDR_c"/>
    <property type="match status" value="1"/>
</dbReference>
<dbReference type="PRINTS" id="PR00080">
    <property type="entry name" value="SDRFAMILY"/>
</dbReference>
<name>A0A139AJY9_GONPJ</name>
<evidence type="ECO:0000256" key="2">
    <source>
        <dbReference type="ARBA" id="ARBA00023002"/>
    </source>
</evidence>
<dbReference type="Gene3D" id="3.40.50.720">
    <property type="entry name" value="NAD(P)-binding Rossmann-like Domain"/>
    <property type="match status" value="2"/>
</dbReference>
<keyword evidence="2" id="KW-0560">Oxidoreductase</keyword>
<dbReference type="Proteomes" id="UP000070544">
    <property type="component" value="Unassembled WGS sequence"/>
</dbReference>
<dbReference type="SUPFAM" id="SSF51735">
    <property type="entry name" value="NAD(P)-binding Rossmann-fold domains"/>
    <property type="match status" value="2"/>
</dbReference>
<dbReference type="InterPro" id="IPR002347">
    <property type="entry name" value="SDR_fam"/>
</dbReference>
<sequence>MPIVQLLVGKIALVTGGASGIGAASAIRLARKGAKVAITDLHRQTEPAQSVLKQIADEGSGTAIFLEHDIMDEAQVEETFGGPLDVLVNNTGISPPEKPLDEMPLEDWSREIHVNLDGTFLGVKHGVRSMKKNASPDTKSIINMSSVARTVWSGEGGRDGTNEAKPIEVESNRPRPKRREVLTEAVCKRQIPREYPAKRNNLAEAGDGLHGFPFADFYPQVFVSCSPTTHLSSPPTSHTPHHTSHIPTTQAGIKAVPSIPAYSSSKSAVRLLTNNAALQYAGMHIAGGKIRVNSIHPGPIITPLLTAFAQNAAATTTTTTNTSHHPKPTPLGQPGAVEDIANAVAFPASQESNGMWWLELE</sequence>
<organism evidence="4 5">
    <name type="scientific">Gonapodya prolifera (strain JEL478)</name>
    <name type="common">Monoblepharis prolifera</name>
    <dbReference type="NCBI Taxonomy" id="1344416"/>
    <lineage>
        <taxon>Eukaryota</taxon>
        <taxon>Fungi</taxon>
        <taxon>Fungi incertae sedis</taxon>
        <taxon>Chytridiomycota</taxon>
        <taxon>Chytridiomycota incertae sedis</taxon>
        <taxon>Monoblepharidomycetes</taxon>
        <taxon>Monoblepharidales</taxon>
        <taxon>Gonapodyaceae</taxon>
        <taxon>Gonapodya</taxon>
    </lineage>
</organism>
<dbReference type="InterPro" id="IPR036291">
    <property type="entry name" value="NAD(P)-bd_dom_sf"/>
</dbReference>
<evidence type="ECO:0000256" key="3">
    <source>
        <dbReference type="RuleBase" id="RU000363"/>
    </source>
</evidence>
<dbReference type="PRINTS" id="PR00081">
    <property type="entry name" value="GDHRDH"/>
</dbReference>
<dbReference type="GO" id="GO:0016491">
    <property type="term" value="F:oxidoreductase activity"/>
    <property type="evidence" value="ECO:0007669"/>
    <property type="project" value="UniProtKB-KW"/>
</dbReference>
<dbReference type="AlphaFoldDB" id="A0A139AJY9"/>
<reference evidence="4 5" key="1">
    <citation type="journal article" date="2015" name="Genome Biol. Evol.">
        <title>Phylogenomic analyses indicate that early fungi evolved digesting cell walls of algal ancestors of land plants.</title>
        <authorList>
            <person name="Chang Y."/>
            <person name="Wang S."/>
            <person name="Sekimoto S."/>
            <person name="Aerts A.L."/>
            <person name="Choi C."/>
            <person name="Clum A."/>
            <person name="LaButti K.M."/>
            <person name="Lindquist E.A."/>
            <person name="Yee Ngan C."/>
            <person name="Ohm R.A."/>
            <person name="Salamov A.A."/>
            <person name="Grigoriev I.V."/>
            <person name="Spatafora J.W."/>
            <person name="Berbee M.L."/>
        </authorList>
    </citation>
    <scope>NUCLEOTIDE SEQUENCE [LARGE SCALE GENOMIC DNA]</scope>
    <source>
        <strain evidence="4 5">JEL478</strain>
    </source>
</reference>
<dbReference type="EMBL" id="KQ965750">
    <property type="protein sequence ID" value="KXS16864.1"/>
    <property type="molecule type" value="Genomic_DNA"/>
</dbReference>
<evidence type="ECO:0000313" key="4">
    <source>
        <dbReference type="EMBL" id="KXS16864.1"/>
    </source>
</evidence>
<gene>
    <name evidence="4" type="ORF">M427DRAFT_30967</name>
</gene>
<protein>
    <submittedName>
        <fullName evidence="4">NAD(P)-binding protein</fullName>
    </submittedName>
</protein>